<protein>
    <submittedName>
        <fullName evidence="2">Uncharacterized protein</fullName>
    </submittedName>
</protein>
<organism evidence="2 3">
    <name type="scientific">Prunus armeniaca</name>
    <name type="common">Apricot</name>
    <name type="synonym">Armeniaca vulgaris</name>
    <dbReference type="NCBI Taxonomy" id="36596"/>
    <lineage>
        <taxon>Eukaryota</taxon>
        <taxon>Viridiplantae</taxon>
        <taxon>Streptophyta</taxon>
        <taxon>Embryophyta</taxon>
        <taxon>Tracheophyta</taxon>
        <taxon>Spermatophyta</taxon>
        <taxon>Magnoliopsida</taxon>
        <taxon>eudicotyledons</taxon>
        <taxon>Gunneridae</taxon>
        <taxon>Pentapetalae</taxon>
        <taxon>rosids</taxon>
        <taxon>fabids</taxon>
        <taxon>Rosales</taxon>
        <taxon>Rosaceae</taxon>
        <taxon>Amygdaloideae</taxon>
        <taxon>Amygdaleae</taxon>
        <taxon>Prunus</taxon>
    </lineage>
</organism>
<evidence type="ECO:0000313" key="2">
    <source>
        <dbReference type="EMBL" id="CAB4272772.1"/>
    </source>
</evidence>
<reference evidence="2 3" key="1">
    <citation type="submission" date="2020-05" db="EMBL/GenBank/DDBJ databases">
        <authorList>
            <person name="Campoy J."/>
            <person name="Schneeberger K."/>
            <person name="Spophaly S."/>
        </authorList>
    </citation>
    <scope>NUCLEOTIDE SEQUENCE [LARGE SCALE GENOMIC DNA]</scope>
    <source>
        <strain evidence="2">PruArmRojPasFocal</strain>
    </source>
</reference>
<evidence type="ECO:0000313" key="3">
    <source>
        <dbReference type="Proteomes" id="UP000507222"/>
    </source>
</evidence>
<dbReference type="Proteomes" id="UP000507222">
    <property type="component" value="Unassembled WGS sequence"/>
</dbReference>
<evidence type="ECO:0000256" key="1">
    <source>
        <dbReference type="SAM" id="MobiDB-lite"/>
    </source>
</evidence>
<gene>
    <name evidence="2" type="ORF">CURHAP_LOCUS19563</name>
</gene>
<accession>A0A6J5UA26</accession>
<name>A0A6J5UA26_PRUAR</name>
<dbReference type="AlphaFoldDB" id="A0A6J5UA26"/>
<proteinExistence type="predicted"/>
<sequence>MQPDVPSAPEFLAPVPRGFGVDSAVRFSRRVSFSWAPLVSLFIRMPPVRNTHPIPTATHPIPKTPQFPAHPTHSCHPPTDYYTSHP</sequence>
<feature type="region of interest" description="Disordered" evidence="1">
    <location>
        <begin position="53"/>
        <end position="86"/>
    </location>
</feature>
<dbReference type="EMBL" id="CAEKDK010000003">
    <property type="protein sequence ID" value="CAB4272772.1"/>
    <property type="molecule type" value="Genomic_DNA"/>
</dbReference>